<dbReference type="Proteomes" id="UP000694892">
    <property type="component" value="Chromosome 2S"/>
</dbReference>
<feature type="region of interest" description="Disordered" evidence="1">
    <location>
        <begin position="204"/>
        <end position="270"/>
    </location>
</feature>
<name>A0A974DHU3_XENLA</name>
<proteinExistence type="predicted"/>
<dbReference type="AlphaFoldDB" id="A0A974DHU3"/>
<accession>A0A974DHU3</accession>
<feature type="compositionally biased region" description="Polar residues" evidence="1">
    <location>
        <begin position="83"/>
        <end position="102"/>
    </location>
</feature>
<dbReference type="EMBL" id="CM004469">
    <property type="protein sequence ID" value="OCT92017.1"/>
    <property type="molecule type" value="Genomic_DNA"/>
</dbReference>
<feature type="compositionally biased region" description="Low complexity" evidence="1">
    <location>
        <begin position="217"/>
        <end position="245"/>
    </location>
</feature>
<organism evidence="2 3">
    <name type="scientific">Xenopus laevis</name>
    <name type="common">African clawed frog</name>
    <dbReference type="NCBI Taxonomy" id="8355"/>
    <lineage>
        <taxon>Eukaryota</taxon>
        <taxon>Metazoa</taxon>
        <taxon>Chordata</taxon>
        <taxon>Craniata</taxon>
        <taxon>Vertebrata</taxon>
        <taxon>Euteleostomi</taxon>
        <taxon>Amphibia</taxon>
        <taxon>Batrachia</taxon>
        <taxon>Anura</taxon>
        <taxon>Pipoidea</taxon>
        <taxon>Pipidae</taxon>
        <taxon>Xenopodinae</taxon>
        <taxon>Xenopus</taxon>
        <taxon>Xenopus</taxon>
    </lineage>
</organism>
<evidence type="ECO:0000313" key="2">
    <source>
        <dbReference type="EMBL" id="OCT92017.1"/>
    </source>
</evidence>
<feature type="compositionally biased region" description="Polar residues" evidence="1">
    <location>
        <begin position="14"/>
        <end position="44"/>
    </location>
</feature>
<feature type="region of interest" description="Disordered" evidence="1">
    <location>
        <begin position="1"/>
        <end position="102"/>
    </location>
</feature>
<gene>
    <name evidence="2" type="ORF">XELAEV_18015074mg</name>
</gene>
<evidence type="ECO:0000313" key="3">
    <source>
        <dbReference type="Proteomes" id="UP000694892"/>
    </source>
</evidence>
<evidence type="ECO:0000256" key="1">
    <source>
        <dbReference type="SAM" id="MobiDB-lite"/>
    </source>
</evidence>
<feature type="compositionally biased region" description="Polar residues" evidence="1">
    <location>
        <begin position="140"/>
        <end position="153"/>
    </location>
</feature>
<protein>
    <submittedName>
        <fullName evidence="2">Uncharacterized protein</fullName>
    </submittedName>
</protein>
<feature type="compositionally biased region" description="Polar residues" evidence="1">
    <location>
        <begin position="60"/>
        <end position="71"/>
    </location>
</feature>
<feature type="region of interest" description="Disordered" evidence="1">
    <location>
        <begin position="123"/>
        <end position="170"/>
    </location>
</feature>
<reference evidence="3" key="1">
    <citation type="journal article" date="2016" name="Nature">
        <title>Genome evolution in the allotetraploid frog Xenopus laevis.</title>
        <authorList>
            <person name="Session A.M."/>
            <person name="Uno Y."/>
            <person name="Kwon T."/>
            <person name="Chapman J.A."/>
            <person name="Toyoda A."/>
            <person name="Takahashi S."/>
            <person name="Fukui A."/>
            <person name="Hikosaka A."/>
            <person name="Suzuki A."/>
            <person name="Kondo M."/>
            <person name="van Heeringen S.J."/>
            <person name="Quigley I."/>
            <person name="Heinz S."/>
            <person name="Ogino H."/>
            <person name="Ochi H."/>
            <person name="Hellsten U."/>
            <person name="Lyons J.B."/>
            <person name="Simakov O."/>
            <person name="Putnam N."/>
            <person name="Stites J."/>
            <person name="Kuroki Y."/>
            <person name="Tanaka T."/>
            <person name="Michiue T."/>
            <person name="Watanabe M."/>
            <person name="Bogdanovic O."/>
            <person name="Lister R."/>
            <person name="Georgiou G."/>
            <person name="Paranjpe S.S."/>
            <person name="van Kruijsbergen I."/>
            <person name="Shu S."/>
            <person name="Carlson J."/>
            <person name="Kinoshita T."/>
            <person name="Ohta Y."/>
            <person name="Mawaribuchi S."/>
            <person name="Jenkins J."/>
            <person name="Grimwood J."/>
            <person name="Schmutz J."/>
            <person name="Mitros T."/>
            <person name="Mozaffari S.V."/>
            <person name="Suzuki Y."/>
            <person name="Haramoto Y."/>
            <person name="Yamamoto T.S."/>
            <person name="Takagi C."/>
            <person name="Heald R."/>
            <person name="Miller K."/>
            <person name="Haudenschild C."/>
            <person name="Kitzman J."/>
            <person name="Nakayama T."/>
            <person name="Izutsu Y."/>
            <person name="Robert J."/>
            <person name="Fortriede J."/>
            <person name="Burns K."/>
            <person name="Lotay V."/>
            <person name="Karimi K."/>
            <person name="Yasuoka Y."/>
            <person name="Dichmann D.S."/>
            <person name="Flajnik M.F."/>
            <person name="Houston D.W."/>
            <person name="Shendure J."/>
            <person name="DuPasquier L."/>
            <person name="Vize P.D."/>
            <person name="Zorn A.M."/>
            <person name="Ito M."/>
            <person name="Marcotte E.M."/>
            <person name="Wallingford J.B."/>
            <person name="Ito Y."/>
            <person name="Asashima M."/>
            <person name="Ueno N."/>
            <person name="Matsuda Y."/>
            <person name="Veenstra G.J."/>
            <person name="Fujiyama A."/>
            <person name="Harland R.M."/>
            <person name="Taira M."/>
            <person name="Rokhsar D.S."/>
        </authorList>
    </citation>
    <scope>NUCLEOTIDE SEQUENCE [LARGE SCALE GENOMIC DNA]</scope>
    <source>
        <strain evidence="3">J</strain>
    </source>
</reference>
<dbReference type="OMA" id="LCALEMH"/>
<sequence length="401" mass="43874">MPLTQGGALWNLQKVFTNPRSSKTPQRQDTEDTPVSLNQGTSFWKPSHVPRLFSRKRSNVPCTSPRRSASAPQEIILKGCSEPCTSSNPDPATKSKTSAPKNILNKSCSAPYTFPVSANSYLTPPTSPSTSLSKPHTSHGVNAQTSDTSQAPKTTPKARPSLTPCMKINNASPPSSPLKCIYVPNTFSFRPPALKNSSAQKVPVSHASLPSSPLHVSLKSAPPLSPSWKPSPESSQKSSPAHSPLKSPSTPASPRKASAQEQKLPVSSRPPWSELVEARKRLMAVEGHRRALCALEMHVQQIHYVFLQAELRVAKQREGLVRLVEAAGRAEVQTAVHGQRIRRTMRRHKPRLLACALCVPWSYRVETRVVQHPRRTRCAIFQGRGQVLRGCVGCEESGTRD</sequence>
<feature type="compositionally biased region" description="Low complexity" evidence="1">
    <location>
        <begin position="123"/>
        <end position="139"/>
    </location>
</feature>